<evidence type="ECO:0000259" key="9">
    <source>
        <dbReference type="PROSITE" id="PS50928"/>
    </source>
</evidence>
<accession>A0ABZ1XQ50</accession>
<evidence type="ECO:0000256" key="3">
    <source>
        <dbReference type="ARBA" id="ARBA00022448"/>
    </source>
</evidence>
<keyword evidence="3 8" id="KW-0813">Transport</keyword>
<feature type="domain" description="ABC transmembrane type-1" evidence="9">
    <location>
        <begin position="82"/>
        <end position="296"/>
    </location>
</feature>
<evidence type="ECO:0000256" key="4">
    <source>
        <dbReference type="ARBA" id="ARBA00022475"/>
    </source>
</evidence>
<name>A0ABZ1XQ50_9ACTN</name>
<reference evidence="10" key="1">
    <citation type="submission" date="2022-10" db="EMBL/GenBank/DDBJ databases">
        <title>The complete genomes of actinobacterial strains from the NBC collection.</title>
        <authorList>
            <person name="Joergensen T.S."/>
            <person name="Alvarez Arevalo M."/>
            <person name="Sterndorff E.B."/>
            <person name="Faurdal D."/>
            <person name="Vuksanovic O."/>
            <person name="Mourched A.-S."/>
            <person name="Charusanti P."/>
            <person name="Shaw S."/>
            <person name="Blin K."/>
            <person name="Weber T."/>
        </authorList>
    </citation>
    <scope>NUCLEOTIDE SEQUENCE</scope>
    <source>
        <strain evidence="10">NBC_00668</strain>
    </source>
</reference>
<dbReference type="EMBL" id="CP109019">
    <property type="protein sequence ID" value="WUT85639.1"/>
    <property type="molecule type" value="Genomic_DNA"/>
</dbReference>
<comment type="similarity">
    <text evidence="2">Belongs to the binding-protein-dependent transport system permease family. CysTW subfamily.</text>
</comment>
<dbReference type="InterPro" id="IPR000515">
    <property type="entry name" value="MetI-like"/>
</dbReference>
<dbReference type="Proteomes" id="UP001432060">
    <property type="component" value="Chromosome"/>
</dbReference>
<dbReference type="Gene3D" id="1.10.3720.10">
    <property type="entry name" value="MetI-like"/>
    <property type="match status" value="1"/>
</dbReference>
<keyword evidence="6 8" id="KW-1133">Transmembrane helix</keyword>
<dbReference type="SUPFAM" id="SSF161098">
    <property type="entry name" value="MetI-like"/>
    <property type="match status" value="1"/>
</dbReference>
<dbReference type="PANTHER" id="PTHR42929:SF1">
    <property type="entry name" value="INNER MEMBRANE ABC TRANSPORTER PERMEASE PROTEIN YDCU-RELATED"/>
    <property type="match status" value="1"/>
</dbReference>
<feature type="transmembrane region" description="Helical" evidence="8">
    <location>
        <begin position="25"/>
        <end position="47"/>
    </location>
</feature>
<evidence type="ECO:0000313" key="11">
    <source>
        <dbReference type="Proteomes" id="UP001432060"/>
    </source>
</evidence>
<keyword evidence="11" id="KW-1185">Reference proteome</keyword>
<evidence type="ECO:0000256" key="1">
    <source>
        <dbReference type="ARBA" id="ARBA00004651"/>
    </source>
</evidence>
<evidence type="ECO:0000256" key="8">
    <source>
        <dbReference type="RuleBase" id="RU363032"/>
    </source>
</evidence>
<evidence type="ECO:0000256" key="5">
    <source>
        <dbReference type="ARBA" id="ARBA00022692"/>
    </source>
</evidence>
<gene>
    <name evidence="10" type="ORF">OG515_27355</name>
</gene>
<evidence type="ECO:0000256" key="6">
    <source>
        <dbReference type="ARBA" id="ARBA00022989"/>
    </source>
</evidence>
<evidence type="ECO:0000256" key="7">
    <source>
        <dbReference type="ARBA" id="ARBA00023136"/>
    </source>
</evidence>
<evidence type="ECO:0000256" key="2">
    <source>
        <dbReference type="ARBA" id="ARBA00007069"/>
    </source>
</evidence>
<dbReference type="PROSITE" id="PS50928">
    <property type="entry name" value="ABC_TM1"/>
    <property type="match status" value="1"/>
</dbReference>
<sequence length="306" mass="33944">MSALTEAPPAADLPVRKASVRKRLVPYWLLVPGLLWLIVFFALPMVYQASTSVQTGSLEKGFQVTWHFQTYWDAFKEYYPQFVRSLLYAGTATLLCLLLGYPLAYLIAFKAGRWRNVILVLVIAPFFTSFLIRTLAWKTILADGGPVVHALNSLHVLDVTSWLGFTEGDRVLATPMAVVCGLTYNFLPFMILPLYTSLERIDSRLHEAAGDLYATPATTFRKVTFPLSMPGVVSGTLLTFIPASGDYVNAELLGSTDQKMVGNVIQSQFLRVLDYPTAAALSFILMAIVLVMVTVYIRRAGTEDLV</sequence>
<feature type="transmembrane region" description="Helical" evidence="8">
    <location>
        <begin position="278"/>
        <end position="297"/>
    </location>
</feature>
<feature type="transmembrane region" description="Helical" evidence="8">
    <location>
        <begin position="172"/>
        <end position="195"/>
    </location>
</feature>
<evidence type="ECO:0000313" key="10">
    <source>
        <dbReference type="EMBL" id="WUT85639.1"/>
    </source>
</evidence>
<dbReference type="CDD" id="cd06261">
    <property type="entry name" value="TM_PBP2"/>
    <property type="match status" value="1"/>
</dbReference>
<keyword evidence="5 8" id="KW-0812">Transmembrane</keyword>
<feature type="transmembrane region" description="Helical" evidence="8">
    <location>
        <begin position="116"/>
        <end position="136"/>
    </location>
</feature>
<organism evidence="10 11">
    <name type="scientific">Streptomyces melanogenes</name>
    <dbReference type="NCBI Taxonomy" id="67326"/>
    <lineage>
        <taxon>Bacteria</taxon>
        <taxon>Bacillati</taxon>
        <taxon>Actinomycetota</taxon>
        <taxon>Actinomycetes</taxon>
        <taxon>Kitasatosporales</taxon>
        <taxon>Streptomycetaceae</taxon>
        <taxon>Streptomyces</taxon>
    </lineage>
</organism>
<dbReference type="InterPro" id="IPR035906">
    <property type="entry name" value="MetI-like_sf"/>
</dbReference>
<feature type="transmembrane region" description="Helical" evidence="8">
    <location>
        <begin position="86"/>
        <end position="109"/>
    </location>
</feature>
<dbReference type="RefSeq" id="WP_266984334.1">
    <property type="nucleotide sequence ID" value="NZ_CP109019.1"/>
</dbReference>
<proteinExistence type="inferred from homology"/>
<dbReference type="Pfam" id="PF00528">
    <property type="entry name" value="BPD_transp_1"/>
    <property type="match status" value="1"/>
</dbReference>
<dbReference type="PANTHER" id="PTHR42929">
    <property type="entry name" value="INNER MEMBRANE ABC TRANSPORTER PERMEASE PROTEIN YDCU-RELATED-RELATED"/>
    <property type="match status" value="1"/>
</dbReference>
<protein>
    <submittedName>
        <fullName evidence="10">ABC transporter permease</fullName>
    </submittedName>
</protein>
<comment type="subcellular location">
    <subcellularLocation>
        <location evidence="1 8">Cell membrane</location>
        <topology evidence="1 8">Multi-pass membrane protein</topology>
    </subcellularLocation>
</comment>
<keyword evidence="7 8" id="KW-0472">Membrane</keyword>
<keyword evidence="4" id="KW-1003">Cell membrane</keyword>